<sequence>MNNDNYFNMSANDLVGKDVQFVKKWLEAVLADESKILNDFNWLGFAEVSASNAKRLKSLDWADISIRAYEKLLSEHSEDMGKSFYISSMILRTSMIGMFGPSKGHPILDVDTIISWFNKYTKIPFEVAKSKSASRERCTIEDLRQLRNIKNRLAVISELSKIKDVQLDEYLQKWLDIRGDLP</sequence>
<dbReference type="EMBL" id="LMTZ01000001">
    <property type="protein sequence ID" value="KST70411.1"/>
    <property type="molecule type" value="Genomic_DNA"/>
</dbReference>
<comment type="caution">
    <text evidence="1">The sequence shown here is derived from an EMBL/GenBank/DDBJ whole genome shotgun (WGS) entry which is preliminary data.</text>
</comment>
<name>A0A0V8A123_9CYAN</name>
<proteinExistence type="predicted"/>
<dbReference type="AlphaFoldDB" id="A0A0V8A123"/>
<evidence type="ECO:0000313" key="1">
    <source>
        <dbReference type="EMBL" id="KST70411.1"/>
    </source>
</evidence>
<dbReference type="Proteomes" id="UP000053372">
    <property type="component" value="Unassembled WGS sequence"/>
</dbReference>
<organism evidence="1 2">
    <name type="scientific">Mastigocoleus testarum BC008</name>
    <dbReference type="NCBI Taxonomy" id="371196"/>
    <lineage>
        <taxon>Bacteria</taxon>
        <taxon>Bacillati</taxon>
        <taxon>Cyanobacteriota</taxon>
        <taxon>Cyanophyceae</taxon>
        <taxon>Nostocales</taxon>
        <taxon>Hapalosiphonaceae</taxon>
        <taxon>Mastigocoleus</taxon>
    </lineage>
</organism>
<protein>
    <submittedName>
        <fullName evidence="1">Uncharacterized protein</fullName>
    </submittedName>
</protein>
<keyword evidence="2" id="KW-1185">Reference proteome</keyword>
<gene>
    <name evidence="1" type="ORF">BC008_45295</name>
</gene>
<evidence type="ECO:0000313" key="2">
    <source>
        <dbReference type="Proteomes" id="UP000053372"/>
    </source>
</evidence>
<accession>A0A0V8A123</accession>
<dbReference type="OrthoDB" id="510403at2"/>
<reference evidence="1 2" key="1">
    <citation type="journal article" date="2015" name="Genome Announc.">
        <title>Draft Genome of the Euendolithic (true boring) Cyanobacterium Mastigocoleus testarum strain BC008.</title>
        <authorList>
            <person name="Guida B.S."/>
            <person name="Garcia-Pichel F."/>
        </authorList>
    </citation>
    <scope>NUCLEOTIDE SEQUENCE [LARGE SCALE GENOMIC DNA]</scope>
    <source>
        <strain evidence="1 2">BC008</strain>
    </source>
</reference>